<accession>A0A267GRD1</accession>
<dbReference type="GO" id="GO:0071035">
    <property type="term" value="P:nuclear polyadenylation-dependent rRNA catabolic process"/>
    <property type="evidence" value="ECO:0007669"/>
    <property type="project" value="TreeGrafter"/>
</dbReference>
<dbReference type="GO" id="GO:0071028">
    <property type="term" value="P:nuclear mRNA surveillance"/>
    <property type="evidence" value="ECO:0007669"/>
    <property type="project" value="TreeGrafter"/>
</dbReference>
<dbReference type="SUPFAM" id="SSF54211">
    <property type="entry name" value="Ribosomal protein S5 domain 2-like"/>
    <property type="match status" value="1"/>
</dbReference>
<evidence type="ECO:0000259" key="7">
    <source>
        <dbReference type="Pfam" id="PF01138"/>
    </source>
</evidence>
<dbReference type="PANTHER" id="PTHR11097">
    <property type="entry name" value="EXOSOME COMPLEX EXONUCLEASE RIBOSOMAL RNA PROCESSING PROTEIN"/>
    <property type="match status" value="1"/>
</dbReference>
<dbReference type="PANTHER" id="PTHR11097:SF8">
    <property type="entry name" value="EXOSOME COMPLEX COMPONENT RRP42"/>
    <property type="match status" value="1"/>
</dbReference>
<dbReference type="InterPro" id="IPR015847">
    <property type="entry name" value="ExoRNase_PH_dom2"/>
</dbReference>
<evidence type="ECO:0000313" key="10">
    <source>
        <dbReference type="Proteomes" id="UP000215902"/>
    </source>
</evidence>
<keyword evidence="4" id="KW-0963">Cytoplasm</keyword>
<dbReference type="GO" id="GO:0005730">
    <property type="term" value="C:nucleolus"/>
    <property type="evidence" value="ECO:0007669"/>
    <property type="project" value="UniProtKB-SubCell"/>
</dbReference>
<dbReference type="GO" id="GO:0034473">
    <property type="term" value="P:U1 snRNA 3'-end processing"/>
    <property type="evidence" value="ECO:0007669"/>
    <property type="project" value="TreeGrafter"/>
</dbReference>
<dbReference type="InterPro" id="IPR036345">
    <property type="entry name" value="ExoRNase_PH_dom2_sf"/>
</dbReference>
<evidence type="ECO:0000256" key="3">
    <source>
        <dbReference type="ARBA" id="ARBA00006678"/>
    </source>
</evidence>
<dbReference type="GO" id="GO:0000467">
    <property type="term" value="P:exonucleolytic trimming to generate mature 3'-end of 5.8S rRNA from tricistronic rRNA transcript (SSU-rRNA, 5.8S rRNA, LSU-rRNA)"/>
    <property type="evidence" value="ECO:0007669"/>
    <property type="project" value="TreeGrafter"/>
</dbReference>
<sequence length="252" mass="26903">LLAQLLSEPERQYIFDSVQDAVRIDGRQCLAYRQAALRLDLLCYATASAQVSLGETDVLVSVREEDNPGATAQQQGSTGSVAVQQQQAVSHPVSVWVDCSCLGSGPEQQQLADEAQAHLSSLYRCLRTPTPVFVDILLLGYDGNLLDAASIAASAALMRALPASLLSAQALPLFATVHRIGSQQIVDANQLEESCSMARVTVGVDSNGRLVACQTCGEGSLQFESMTEIIETGVRKAMMLHDSVAKLVARVL</sequence>
<reference evidence="9 10" key="1">
    <citation type="submission" date="2017-06" db="EMBL/GenBank/DDBJ databases">
        <title>A platform for efficient transgenesis in Macrostomum lignano, a flatworm model organism for stem cell research.</title>
        <authorList>
            <person name="Berezikov E."/>
        </authorList>
    </citation>
    <scope>NUCLEOTIDE SEQUENCE [LARGE SCALE GENOMIC DNA]</scope>
    <source>
        <strain evidence="9">DV1</strain>
        <tissue evidence="9">Whole organism</tissue>
    </source>
</reference>
<dbReference type="GO" id="GO:0035925">
    <property type="term" value="F:mRNA 3'-UTR AU-rich region binding"/>
    <property type="evidence" value="ECO:0007669"/>
    <property type="project" value="TreeGrafter"/>
</dbReference>
<proteinExistence type="inferred from homology"/>
<feature type="domain" description="Exoribonuclease phosphorolytic" evidence="8">
    <location>
        <begin position="172"/>
        <end position="235"/>
    </location>
</feature>
<evidence type="ECO:0000256" key="2">
    <source>
        <dbReference type="ARBA" id="ARBA00004604"/>
    </source>
</evidence>
<dbReference type="GO" id="GO:0034476">
    <property type="term" value="P:U5 snRNA 3'-end processing"/>
    <property type="evidence" value="ECO:0007669"/>
    <property type="project" value="TreeGrafter"/>
</dbReference>
<feature type="non-terminal residue" evidence="9">
    <location>
        <position position="1"/>
    </location>
</feature>
<evidence type="ECO:0000256" key="4">
    <source>
        <dbReference type="ARBA" id="ARBA00022490"/>
    </source>
</evidence>
<dbReference type="InterPro" id="IPR001247">
    <property type="entry name" value="ExoRNase_PH_dom1"/>
</dbReference>
<evidence type="ECO:0000313" key="9">
    <source>
        <dbReference type="EMBL" id="PAA87849.1"/>
    </source>
</evidence>
<name>A0A267GRD1_9PLAT</name>
<evidence type="ECO:0000256" key="6">
    <source>
        <dbReference type="ARBA" id="ARBA00042523"/>
    </source>
</evidence>
<evidence type="ECO:0000259" key="8">
    <source>
        <dbReference type="Pfam" id="PF03725"/>
    </source>
</evidence>
<dbReference type="GO" id="GO:0034475">
    <property type="term" value="P:U4 snRNA 3'-end processing"/>
    <property type="evidence" value="ECO:0007669"/>
    <property type="project" value="TreeGrafter"/>
</dbReference>
<comment type="caution">
    <text evidence="9">The sequence shown here is derived from an EMBL/GenBank/DDBJ whole genome shotgun (WGS) entry which is preliminary data.</text>
</comment>
<keyword evidence="5" id="KW-0271">Exosome</keyword>
<dbReference type="Pfam" id="PF03725">
    <property type="entry name" value="RNase_PH_C"/>
    <property type="match status" value="1"/>
</dbReference>
<organism evidence="9 10">
    <name type="scientific">Macrostomum lignano</name>
    <dbReference type="NCBI Taxonomy" id="282301"/>
    <lineage>
        <taxon>Eukaryota</taxon>
        <taxon>Metazoa</taxon>
        <taxon>Spiralia</taxon>
        <taxon>Lophotrochozoa</taxon>
        <taxon>Platyhelminthes</taxon>
        <taxon>Rhabditophora</taxon>
        <taxon>Macrostomorpha</taxon>
        <taxon>Macrostomida</taxon>
        <taxon>Macrostomidae</taxon>
        <taxon>Macrostomum</taxon>
    </lineage>
</organism>
<protein>
    <recommendedName>
        <fullName evidence="6">Ribosomal RNA-processing protein 42</fullName>
    </recommendedName>
</protein>
<dbReference type="InterPro" id="IPR027408">
    <property type="entry name" value="PNPase/RNase_PH_dom_sf"/>
</dbReference>
<comment type="subcellular location">
    <subcellularLocation>
        <location evidence="1">Cytoplasm</location>
    </subcellularLocation>
    <subcellularLocation>
        <location evidence="2">Nucleus</location>
        <location evidence="2">Nucleolus</location>
    </subcellularLocation>
</comment>
<gene>
    <name evidence="9" type="ORF">BOX15_Mlig026854g2</name>
</gene>
<dbReference type="Gene3D" id="3.30.230.70">
    <property type="entry name" value="GHMP Kinase, N-terminal domain"/>
    <property type="match status" value="1"/>
</dbReference>
<dbReference type="STRING" id="282301.A0A267GRD1"/>
<dbReference type="InterPro" id="IPR050590">
    <property type="entry name" value="Exosome_comp_Rrp42_subfam"/>
</dbReference>
<comment type="similarity">
    <text evidence="3">Belongs to the RNase PH family.</text>
</comment>
<dbReference type="GO" id="GO:0000176">
    <property type="term" value="C:nuclear exosome (RNase complex)"/>
    <property type="evidence" value="ECO:0007669"/>
    <property type="project" value="TreeGrafter"/>
</dbReference>
<dbReference type="AlphaFoldDB" id="A0A267GRD1"/>
<dbReference type="Pfam" id="PF01138">
    <property type="entry name" value="RNase_PH"/>
    <property type="match status" value="1"/>
</dbReference>
<dbReference type="Proteomes" id="UP000215902">
    <property type="component" value="Unassembled WGS sequence"/>
</dbReference>
<dbReference type="InterPro" id="IPR020568">
    <property type="entry name" value="Ribosomal_Su5_D2-typ_SF"/>
</dbReference>
<dbReference type="GO" id="GO:0071038">
    <property type="term" value="P:TRAMP-dependent tRNA surveillance pathway"/>
    <property type="evidence" value="ECO:0007669"/>
    <property type="project" value="TreeGrafter"/>
</dbReference>
<dbReference type="GO" id="GO:0000177">
    <property type="term" value="C:cytoplasmic exosome (RNase complex)"/>
    <property type="evidence" value="ECO:0007669"/>
    <property type="project" value="TreeGrafter"/>
</dbReference>
<dbReference type="GO" id="GO:0016075">
    <property type="term" value="P:rRNA catabolic process"/>
    <property type="evidence" value="ECO:0007669"/>
    <property type="project" value="TreeGrafter"/>
</dbReference>
<dbReference type="EMBL" id="NIVC01000215">
    <property type="protein sequence ID" value="PAA87849.1"/>
    <property type="molecule type" value="Genomic_DNA"/>
</dbReference>
<keyword evidence="10" id="KW-1185">Reference proteome</keyword>
<evidence type="ECO:0000256" key="1">
    <source>
        <dbReference type="ARBA" id="ARBA00004496"/>
    </source>
</evidence>
<evidence type="ECO:0000256" key="5">
    <source>
        <dbReference type="ARBA" id="ARBA00022835"/>
    </source>
</evidence>
<dbReference type="SUPFAM" id="SSF55666">
    <property type="entry name" value="Ribonuclease PH domain 2-like"/>
    <property type="match status" value="1"/>
</dbReference>
<dbReference type="OrthoDB" id="272245at2759"/>
<feature type="domain" description="Exoribonuclease phosphorolytic" evidence="7">
    <location>
        <begin position="32"/>
        <end position="160"/>
    </location>
</feature>